<sequence length="127" mass="13682">MSLKGKLVLITGCSGGIGSATALTLARQGASIAVHYNSHPEKAEKLVAQLEKENVRAMAFQADLADYDNVRRLHKEVTEKLGHPGILFNNAGATGKVIGQMGDIQDVGIEEFERTWKINTGSSYLVN</sequence>
<dbReference type="EMBL" id="JBAHYK010000441">
    <property type="protein sequence ID" value="KAL0573996.1"/>
    <property type="molecule type" value="Genomic_DNA"/>
</dbReference>
<reference evidence="3 4" key="1">
    <citation type="submission" date="2024-02" db="EMBL/GenBank/DDBJ databases">
        <title>A draft genome for the cacao thread blight pathogen Marasmius crinis-equi.</title>
        <authorList>
            <person name="Cohen S.P."/>
            <person name="Baruah I.K."/>
            <person name="Amoako-Attah I."/>
            <person name="Bukari Y."/>
            <person name="Meinhardt L.W."/>
            <person name="Bailey B.A."/>
        </authorList>
    </citation>
    <scope>NUCLEOTIDE SEQUENCE [LARGE SCALE GENOMIC DNA]</scope>
    <source>
        <strain evidence="3 4">GH-76</strain>
    </source>
</reference>
<evidence type="ECO:0000256" key="2">
    <source>
        <dbReference type="ARBA" id="ARBA00023002"/>
    </source>
</evidence>
<dbReference type="SUPFAM" id="SSF51735">
    <property type="entry name" value="NAD(P)-binding Rossmann-fold domains"/>
    <property type="match status" value="1"/>
</dbReference>
<comment type="caution">
    <text evidence="3">The sequence shown here is derived from an EMBL/GenBank/DDBJ whole genome shotgun (WGS) entry which is preliminary data.</text>
</comment>
<dbReference type="PRINTS" id="PR00081">
    <property type="entry name" value="GDHRDH"/>
</dbReference>
<keyword evidence="4" id="KW-1185">Reference proteome</keyword>
<accession>A0ABR3FFY7</accession>
<comment type="similarity">
    <text evidence="1">Belongs to the short-chain dehydrogenases/reductases (SDR) family.</text>
</comment>
<name>A0ABR3FFY7_9AGAR</name>
<dbReference type="PANTHER" id="PTHR48107">
    <property type="entry name" value="NADPH-DEPENDENT ALDEHYDE REDUCTASE-LIKE PROTEIN, CHLOROPLASTIC-RELATED"/>
    <property type="match status" value="1"/>
</dbReference>
<dbReference type="Pfam" id="PF00106">
    <property type="entry name" value="adh_short"/>
    <property type="match status" value="1"/>
</dbReference>
<dbReference type="InterPro" id="IPR002347">
    <property type="entry name" value="SDR_fam"/>
</dbReference>
<gene>
    <name evidence="3" type="ORF">V5O48_007965</name>
</gene>
<protein>
    <submittedName>
        <fullName evidence="3">Uncharacterized protein</fullName>
    </submittedName>
</protein>
<evidence type="ECO:0000313" key="4">
    <source>
        <dbReference type="Proteomes" id="UP001465976"/>
    </source>
</evidence>
<dbReference type="PANTHER" id="PTHR48107:SF7">
    <property type="entry name" value="RE15974P"/>
    <property type="match status" value="1"/>
</dbReference>
<evidence type="ECO:0000256" key="1">
    <source>
        <dbReference type="ARBA" id="ARBA00006484"/>
    </source>
</evidence>
<keyword evidence="2" id="KW-0560">Oxidoreductase</keyword>
<dbReference type="Proteomes" id="UP001465976">
    <property type="component" value="Unassembled WGS sequence"/>
</dbReference>
<dbReference type="Gene3D" id="3.40.50.720">
    <property type="entry name" value="NAD(P)-binding Rossmann-like Domain"/>
    <property type="match status" value="1"/>
</dbReference>
<dbReference type="InterPro" id="IPR036291">
    <property type="entry name" value="NAD(P)-bd_dom_sf"/>
</dbReference>
<proteinExistence type="inferred from homology"/>
<evidence type="ECO:0000313" key="3">
    <source>
        <dbReference type="EMBL" id="KAL0573996.1"/>
    </source>
</evidence>
<organism evidence="3 4">
    <name type="scientific">Marasmius crinis-equi</name>
    <dbReference type="NCBI Taxonomy" id="585013"/>
    <lineage>
        <taxon>Eukaryota</taxon>
        <taxon>Fungi</taxon>
        <taxon>Dikarya</taxon>
        <taxon>Basidiomycota</taxon>
        <taxon>Agaricomycotina</taxon>
        <taxon>Agaricomycetes</taxon>
        <taxon>Agaricomycetidae</taxon>
        <taxon>Agaricales</taxon>
        <taxon>Marasmiineae</taxon>
        <taxon>Marasmiaceae</taxon>
        <taxon>Marasmius</taxon>
    </lineage>
</organism>